<dbReference type="InterPro" id="IPR008727">
    <property type="entry name" value="PAAR_motif"/>
</dbReference>
<comment type="caution">
    <text evidence="1">The sequence shown here is derived from an EMBL/GenBank/DDBJ whole genome shotgun (WGS) entry which is preliminary data.</text>
</comment>
<accession>A0A8J3M3K1</accession>
<keyword evidence="2" id="KW-1185">Reference proteome</keyword>
<evidence type="ECO:0008006" key="3">
    <source>
        <dbReference type="Google" id="ProtNLM"/>
    </source>
</evidence>
<dbReference type="Gene3D" id="2.60.200.60">
    <property type="match status" value="1"/>
</dbReference>
<dbReference type="AlphaFoldDB" id="A0A8J3M3K1"/>
<reference evidence="1" key="1">
    <citation type="journal article" date="2014" name="Int. J. Syst. Evol. Microbiol.">
        <title>Complete genome sequence of Corynebacterium casei LMG S-19264T (=DSM 44701T), isolated from a smear-ripened cheese.</title>
        <authorList>
            <consortium name="US DOE Joint Genome Institute (JGI-PGF)"/>
            <person name="Walter F."/>
            <person name="Albersmeier A."/>
            <person name="Kalinowski J."/>
            <person name="Ruckert C."/>
        </authorList>
    </citation>
    <scope>NUCLEOTIDE SEQUENCE</scope>
    <source>
        <strain evidence="1">KCTC 42650</strain>
    </source>
</reference>
<proteinExistence type="predicted"/>
<sequence length="99" mass="9896">MCMPQHRLGDSVLCALCVPTPAGPVPGPSATTFVCAVTTLVAGKPAARILDNHIGVGPHPLVKGSSSVIIQSMPASRILDNCGCGGMAVLGEFTVLTGG</sequence>
<dbReference type="EMBL" id="BNCJ01000001">
    <property type="protein sequence ID" value="GHF34963.1"/>
    <property type="molecule type" value="Genomic_DNA"/>
</dbReference>
<dbReference type="RefSeq" id="WP_189678265.1">
    <property type="nucleotide sequence ID" value="NZ_BNCJ01000001.1"/>
</dbReference>
<protein>
    <recommendedName>
        <fullName evidence="3">Zn-binding Pro-Ala-Ala-Arg (PAAR) domain-containing protein, incolved in TypeVI secretion</fullName>
    </recommendedName>
</protein>
<organism evidence="1 2">
    <name type="scientific">Seohaeicola zhoushanensis</name>
    <dbReference type="NCBI Taxonomy" id="1569283"/>
    <lineage>
        <taxon>Bacteria</taxon>
        <taxon>Pseudomonadati</taxon>
        <taxon>Pseudomonadota</taxon>
        <taxon>Alphaproteobacteria</taxon>
        <taxon>Rhodobacterales</taxon>
        <taxon>Roseobacteraceae</taxon>
        <taxon>Seohaeicola</taxon>
    </lineage>
</organism>
<gene>
    <name evidence="1" type="ORF">GCM10017056_03050</name>
</gene>
<name>A0A8J3M3K1_9RHOB</name>
<evidence type="ECO:0000313" key="2">
    <source>
        <dbReference type="Proteomes" id="UP000626220"/>
    </source>
</evidence>
<dbReference type="Pfam" id="PF05488">
    <property type="entry name" value="PAAR_motif"/>
    <property type="match status" value="1"/>
</dbReference>
<dbReference type="Proteomes" id="UP000626220">
    <property type="component" value="Unassembled WGS sequence"/>
</dbReference>
<reference evidence="1" key="2">
    <citation type="submission" date="2020-09" db="EMBL/GenBank/DDBJ databases">
        <authorList>
            <person name="Sun Q."/>
            <person name="Kim S."/>
        </authorList>
    </citation>
    <scope>NUCLEOTIDE SEQUENCE</scope>
    <source>
        <strain evidence="1">KCTC 42650</strain>
    </source>
</reference>
<evidence type="ECO:0000313" key="1">
    <source>
        <dbReference type="EMBL" id="GHF34963.1"/>
    </source>
</evidence>